<comment type="caution">
    <text evidence="1">The sequence shown here is derived from an EMBL/GenBank/DDBJ whole genome shotgun (WGS) entry which is preliminary data.</text>
</comment>
<proteinExistence type="predicted"/>
<gene>
    <name evidence="1" type="ORF">GO495_27330</name>
</gene>
<organism evidence="1 2">
    <name type="scientific">Chitinophaga oryziterrae</name>
    <dbReference type="NCBI Taxonomy" id="1031224"/>
    <lineage>
        <taxon>Bacteria</taxon>
        <taxon>Pseudomonadati</taxon>
        <taxon>Bacteroidota</taxon>
        <taxon>Chitinophagia</taxon>
        <taxon>Chitinophagales</taxon>
        <taxon>Chitinophagaceae</taxon>
        <taxon>Chitinophaga</taxon>
    </lineage>
</organism>
<sequence length="215" mass="24564">MLSNILQIQDLRTLFPDVRERSFLQKKDLYIIQQNYNDKLHALGLHQWDRICEWGPAKVEKFAIAEYARTGKPGIIAAIDDLISAPLVIDIIYHHFTVERNGRDMTVAEIMIAHLYPNELHLSDVEFSNPDKPLPPNKQRRYQEFEGLGLLKPTIQGLLQTARDLNCRALTLTAADLGLMKLFTTLGFSISDTFIGRRCKANSNITEGFPMEIRL</sequence>
<name>A0A6N8JGI0_9BACT</name>
<dbReference type="OrthoDB" id="6400751at2"/>
<protein>
    <submittedName>
        <fullName evidence="1">Uncharacterized protein</fullName>
    </submittedName>
</protein>
<dbReference type="Proteomes" id="UP000468388">
    <property type="component" value="Unassembled WGS sequence"/>
</dbReference>
<accession>A0A6N8JGI0</accession>
<dbReference type="AlphaFoldDB" id="A0A6N8JGI0"/>
<evidence type="ECO:0000313" key="2">
    <source>
        <dbReference type="Proteomes" id="UP000468388"/>
    </source>
</evidence>
<evidence type="ECO:0000313" key="1">
    <source>
        <dbReference type="EMBL" id="MVT44337.1"/>
    </source>
</evidence>
<keyword evidence="2" id="KW-1185">Reference proteome</keyword>
<dbReference type="RefSeq" id="WP_157303124.1">
    <property type="nucleotide sequence ID" value="NZ_BAAAZB010000021.1"/>
</dbReference>
<reference evidence="1 2" key="1">
    <citation type="submission" date="2019-12" db="EMBL/GenBank/DDBJ databases">
        <title>The draft genomic sequence of strain Chitinophaga oryziterrae JCM 16595.</title>
        <authorList>
            <person name="Zhang X."/>
        </authorList>
    </citation>
    <scope>NUCLEOTIDE SEQUENCE [LARGE SCALE GENOMIC DNA]</scope>
    <source>
        <strain evidence="1 2">JCM 16595</strain>
    </source>
</reference>
<dbReference type="EMBL" id="WRXO01000010">
    <property type="protein sequence ID" value="MVT44337.1"/>
    <property type="molecule type" value="Genomic_DNA"/>
</dbReference>